<reference evidence="3 4" key="1">
    <citation type="journal article" date="2021" name="Cell">
        <title>Tracing the genetic footprints of vertebrate landing in non-teleost ray-finned fishes.</title>
        <authorList>
            <person name="Bi X."/>
            <person name="Wang K."/>
            <person name="Yang L."/>
            <person name="Pan H."/>
            <person name="Jiang H."/>
            <person name="Wei Q."/>
            <person name="Fang M."/>
            <person name="Yu H."/>
            <person name="Zhu C."/>
            <person name="Cai Y."/>
            <person name="He Y."/>
            <person name="Gan X."/>
            <person name="Zeng H."/>
            <person name="Yu D."/>
            <person name="Zhu Y."/>
            <person name="Jiang H."/>
            <person name="Qiu Q."/>
            <person name="Yang H."/>
            <person name="Zhang Y.E."/>
            <person name="Wang W."/>
            <person name="Zhu M."/>
            <person name="He S."/>
            <person name="Zhang G."/>
        </authorList>
    </citation>
    <scope>NUCLEOTIDE SEQUENCE [LARGE SCALE GENOMIC DNA]</scope>
    <source>
        <strain evidence="3">Bchr_013</strain>
    </source>
</reference>
<evidence type="ECO:0000313" key="3">
    <source>
        <dbReference type="EMBL" id="KAG2466000.1"/>
    </source>
</evidence>
<dbReference type="EMBL" id="JAATIS010001721">
    <property type="protein sequence ID" value="KAG2466000.1"/>
    <property type="molecule type" value="Genomic_DNA"/>
</dbReference>
<feature type="coiled-coil region" evidence="1">
    <location>
        <begin position="494"/>
        <end position="581"/>
    </location>
</feature>
<accession>A0A8X7XEI4</accession>
<feature type="region of interest" description="Disordered" evidence="2">
    <location>
        <begin position="80"/>
        <end position="103"/>
    </location>
</feature>
<feature type="compositionally biased region" description="Low complexity" evidence="2">
    <location>
        <begin position="84"/>
        <end position="103"/>
    </location>
</feature>
<keyword evidence="4" id="KW-1185">Reference proteome</keyword>
<gene>
    <name evidence="3" type="primary">Pf13_1</name>
    <name evidence="3" type="ORF">GTO96_0017208</name>
</gene>
<dbReference type="PANTHER" id="PTHR31025:SF30">
    <property type="entry name" value="SI:DKEY-15H8.17"/>
    <property type="match status" value="1"/>
</dbReference>
<feature type="non-terminal residue" evidence="3">
    <location>
        <position position="639"/>
    </location>
</feature>
<comment type="caution">
    <text evidence="3">The sequence shown here is derived from an EMBL/GenBank/DDBJ whole genome shotgun (WGS) entry which is preliminary data.</text>
</comment>
<dbReference type="PANTHER" id="PTHR31025">
    <property type="entry name" value="SI:CH211-196P9.1-RELATED"/>
    <property type="match status" value="1"/>
</dbReference>
<feature type="non-terminal residue" evidence="3">
    <location>
        <position position="1"/>
    </location>
</feature>
<evidence type="ECO:0000256" key="2">
    <source>
        <dbReference type="SAM" id="MobiDB-lite"/>
    </source>
</evidence>
<protein>
    <submittedName>
        <fullName evidence="3">RBP2A protein</fullName>
    </submittedName>
</protein>
<dbReference type="AlphaFoldDB" id="A0A8X7XEI4"/>
<dbReference type="Proteomes" id="UP000886611">
    <property type="component" value="Unassembled WGS sequence"/>
</dbReference>
<name>A0A8X7XEI4_POLSE</name>
<keyword evidence="1" id="KW-0175">Coiled coil</keyword>
<organism evidence="3 4">
    <name type="scientific">Polypterus senegalus</name>
    <name type="common">Senegal bichir</name>
    <dbReference type="NCBI Taxonomy" id="55291"/>
    <lineage>
        <taxon>Eukaryota</taxon>
        <taxon>Metazoa</taxon>
        <taxon>Chordata</taxon>
        <taxon>Craniata</taxon>
        <taxon>Vertebrata</taxon>
        <taxon>Euteleostomi</taxon>
        <taxon>Actinopterygii</taxon>
        <taxon>Polypteriformes</taxon>
        <taxon>Polypteridae</taxon>
        <taxon>Polypterus</taxon>
    </lineage>
</organism>
<sequence>MMSELQEEIKQTVLSVIPGLPEERLNPLVEKLIGLGVESFEDLVYVKEEDILEFIQPIQCRKLLNAWKHHEQKSSILAQQLVQASSPQHSPQTSSSGSSVSSMGYSASSTSVSPVFVTWPETFQVPWDSMPTGIQMAIANCQRPSPADRRQMIRVLADEIRKHESNPTRSQCLIVVRQIVKQYPKSFADMIGDKQIAGGYASLLSQLKVRIEHLNRSNTLSHRIQSNESGTIKKRSTTDSYGCTRWEPELPAGESYDSLEVKRQRMEEIFLHEGSTGADRGEVRKLMEETYCYQRRMINAIPSPTIANLKIKWPYLFMQRYMNSHFELLTDRNVLSHLEMSFKECGKLITEYFKAKPTNTIVQNVLTRGEEDVAACVLQLLLAHFEEKMDGLILQTDAFATSADIHGTLNLPGSPRLIILVLETPTIKLPPPIGHSTAESANPMNGPLYPTSPAQVHEQNLNMMFEGDTEQTESNIMELMKDMEERGLQLLVRRSQLKEQEQRLREEDQRLREEEQLQVVKEQLQRAQEQQIKEQEQDMRAQEQELKEQEQELRDEFWQPLEEIWQQLEELQRQWEELRRQWGVDQQRCEEERQQWGASWQRWEEEWKQWEKERQRWKEDWQLRKLDQIIVEVGKNNKC</sequence>
<evidence type="ECO:0000256" key="1">
    <source>
        <dbReference type="SAM" id="Coils"/>
    </source>
</evidence>
<proteinExistence type="predicted"/>
<evidence type="ECO:0000313" key="4">
    <source>
        <dbReference type="Proteomes" id="UP000886611"/>
    </source>
</evidence>